<organism evidence="1 2">
    <name type="scientific">Chryseobacterium arthrosphaerae</name>
    <dbReference type="NCBI Taxonomy" id="651561"/>
    <lineage>
        <taxon>Bacteria</taxon>
        <taxon>Pseudomonadati</taxon>
        <taxon>Bacteroidota</taxon>
        <taxon>Flavobacteriia</taxon>
        <taxon>Flavobacteriales</taxon>
        <taxon>Weeksellaceae</taxon>
        <taxon>Chryseobacterium group</taxon>
        <taxon>Chryseobacterium</taxon>
    </lineage>
</organism>
<evidence type="ECO:0000313" key="1">
    <source>
        <dbReference type="EMBL" id="RTZ49284.1"/>
    </source>
</evidence>
<dbReference type="Gene3D" id="2.60.40.1930">
    <property type="match status" value="1"/>
</dbReference>
<dbReference type="EMBL" id="RYFC01000001">
    <property type="protein sequence ID" value="RTZ49284.1"/>
    <property type="molecule type" value="Genomic_DNA"/>
</dbReference>
<dbReference type="Proteomes" id="UP000276953">
    <property type="component" value="Unassembled WGS sequence"/>
</dbReference>
<sequence>MKQKIDLQDVNGQEVSSQDFTTNEFGSYHGSFILPKGKLNGVFYLRTVGEPRGYKAIRVEEYKRPKFEVSFDPVKEEYKYGQTIELKGKAKMFSGVALSNTTVNYEIKKRNIRWRYFWWYPQDNDNENSILGEAKTNEKGEFVIRLDLKKMKTWKEYRSIIMRSVLPLQTLTVKHSLLKRS</sequence>
<dbReference type="AlphaFoldDB" id="A0A3S0VIV9"/>
<proteinExistence type="predicted"/>
<comment type="caution">
    <text evidence="1">The sequence shown here is derived from an EMBL/GenBank/DDBJ whole genome shotgun (WGS) entry which is preliminary data.</text>
</comment>
<protein>
    <recommendedName>
        <fullName evidence="3">Macroglobulin domain-containing protein</fullName>
    </recommendedName>
</protein>
<accession>A0A3S0VIV9</accession>
<name>A0A3S0VIV9_9FLAO</name>
<evidence type="ECO:0000313" key="2">
    <source>
        <dbReference type="Proteomes" id="UP000276953"/>
    </source>
</evidence>
<reference evidence="1 2" key="1">
    <citation type="submission" date="2018-12" db="EMBL/GenBank/DDBJ databases">
        <title>Draft Genome Sequence of Chryseobacterium arthrosphaerae strain ED882-96 Isolated from the Blood of a Patient with Liver Cirrhosis in Taiwan.</title>
        <authorList>
            <person name="Lin J.-N."/>
            <person name="Lai C.-H."/>
            <person name="Yang C.-H."/>
            <person name="Huang Y.-H."/>
        </authorList>
    </citation>
    <scope>NUCLEOTIDE SEQUENCE [LARGE SCALE GENOMIC DNA]</scope>
    <source>
        <strain evidence="1 2">ED882-96</strain>
    </source>
</reference>
<evidence type="ECO:0008006" key="3">
    <source>
        <dbReference type="Google" id="ProtNLM"/>
    </source>
</evidence>
<gene>
    <name evidence="1" type="ORF">EJ377_00880</name>
</gene>